<comment type="caution">
    <text evidence="2">The sequence shown here is derived from an EMBL/GenBank/DDBJ whole genome shotgun (WGS) entry which is preliminary data.</text>
</comment>
<dbReference type="Proteomes" id="UP000012101">
    <property type="component" value="Unassembled WGS sequence"/>
</dbReference>
<organism evidence="2 3">
    <name type="scientific">Leptospira weilii str. 2006001855</name>
    <dbReference type="NCBI Taxonomy" id="996804"/>
    <lineage>
        <taxon>Bacteria</taxon>
        <taxon>Pseudomonadati</taxon>
        <taxon>Spirochaetota</taxon>
        <taxon>Spirochaetia</taxon>
        <taxon>Leptospirales</taxon>
        <taxon>Leptospiraceae</taxon>
        <taxon>Leptospira</taxon>
    </lineage>
</organism>
<gene>
    <name evidence="2" type="ORF">LEP1GSC038_0711</name>
</gene>
<keyword evidence="1" id="KW-0472">Membrane</keyword>
<accession>M6FS73</accession>
<keyword evidence="1" id="KW-1133">Transmembrane helix</keyword>
<dbReference type="EMBL" id="AFJM02000019">
    <property type="protein sequence ID" value="EMM74047.1"/>
    <property type="molecule type" value="Genomic_DNA"/>
</dbReference>
<sequence>MEVSLFSRYNLRQLVFSEGGILGLTQVPFPYFFFFFGKSSKSLSFPGFFPVF</sequence>
<proteinExistence type="predicted"/>
<protein>
    <submittedName>
        <fullName evidence="2">Uncharacterized protein</fullName>
    </submittedName>
</protein>
<evidence type="ECO:0000313" key="3">
    <source>
        <dbReference type="Proteomes" id="UP000012101"/>
    </source>
</evidence>
<dbReference type="AlphaFoldDB" id="M6FS73"/>
<evidence type="ECO:0000313" key="2">
    <source>
        <dbReference type="EMBL" id="EMM74047.1"/>
    </source>
</evidence>
<reference evidence="2 3" key="1">
    <citation type="submission" date="2013-01" db="EMBL/GenBank/DDBJ databases">
        <authorList>
            <person name="Harkins D.M."/>
            <person name="Durkin A.S."/>
            <person name="Brinkac L.M."/>
            <person name="Haft D.H."/>
            <person name="Selengut J.D."/>
            <person name="Sanka R."/>
            <person name="DePew J."/>
            <person name="Purushe J."/>
            <person name="Hospenthal D.R."/>
            <person name="Murray C.K."/>
            <person name="Pimentel G."/>
            <person name="Wasfy M."/>
            <person name="Vinetz J.M."/>
            <person name="Sutton G.G."/>
            <person name="Nierman W.C."/>
            <person name="Fouts D.E."/>
        </authorList>
    </citation>
    <scope>NUCLEOTIDE SEQUENCE [LARGE SCALE GENOMIC DNA]</scope>
    <source>
        <strain evidence="2 3">2006001855</strain>
    </source>
</reference>
<keyword evidence="1" id="KW-0812">Transmembrane</keyword>
<feature type="transmembrane region" description="Helical" evidence="1">
    <location>
        <begin position="20"/>
        <end position="37"/>
    </location>
</feature>
<name>M6FS73_9LEPT</name>
<evidence type="ECO:0000256" key="1">
    <source>
        <dbReference type="SAM" id="Phobius"/>
    </source>
</evidence>